<evidence type="ECO:0000313" key="1">
    <source>
        <dbReference type="EMBL" id="CAG9328062.1"/>
    </source>
</evidence>
<reference evidence="1" key="1">
    <citation type="submission" date="2021-09" db="EMBL/GenBank/DDBJ databases">
        <authorList>
            <consortium name="AG Swart"/>
            <person name="Singh M."/>
            <person name="Singh A."/>
            <person name="Seah K."/>
            <person name="Emmerich C."/>
        </authorList>
    </citation>
    <scope>NUCLEOTIDE SEQUENCE</scope>
    <source>
        <strain evidence="1">ATCC30299</strain>
    </source>
</reference>
<dbReference type="AlphaFoldDB" id="A0AAU9JP32"/>
<gene>
    <name evidence="1" type="ORF">BSTOLATCC_MIC45521</name>
</gene>
<evidence type="ECO:0000313" key="2">
    <source>
        <dbReference type="Proteomes" id="UP001162131"/>
    </source>
</evidence>
<name>A0AAU9JP32_9CILI</name>
<accession>A0AAU9JP32</accession>
<keyword evidence="2" id="KW-1185">Reference proteome</keyword>
<protein>
    <submittedName>
        <fullName evidence="1">Uncharacterized protein</fullName>
    </submittedName>
</protein>
<dbReference type="Proteomes" id="UP001162131">
    <property type="component" value="Unassembled WGS sequence"/>
</dbReference>
<organism evidence="1 2">
    <name type="scientific">Blepharisma stoltei</name>
    <dbReference type="NCBI Taxonomy" id="1481888"/>
    <lineage>
        <taxon>Eukaryota</taxon>
        <taxon>Sar</taxon>
        <taxon>Alveolata</taxon>
        <taxon>Ciliophora</taxon>
        <taxon>Postciliodesmatophora</taxon>
        <taxon>Heterotrichea</taxon>
        <taxon>Heterotrichida</taxon>
        <taxon>Blepharismidae</taxon>
        <taxon>Blepharisma</taxon>
    </lineage>
</organism>
<proteinExistence type="predicted"/>
<dbReference type="EMBL" id="CAJZBQ010000045">
    <property type="protein sequence ID" value="CAG9328062.1"/>
    <property type="molecule type" value="Genomic_DNA"/>
</dbReference>
<comment type="caution">
    <text evidence="1">The sequence shown here is derived from an EMBL/GenBank/DDBJ whole genome shotgun (WGS) entry which is preliminary data.</text>
</comment>
<sequence length="81" mass="10032">MVQKCRNARTTKLRWMWQSMLHCKSEKHYFLKCYAFKLSFSIKRRSFFSNMKLPMKSILTLIFEYWCLRCPTPPFFDRDYA</sequence>